<dbReference type="Pfam" id="PF00675">
    <property type="entry name" value="Peptidase_M16"/>
    <property type="match status" value="1"/>
</dbReference>
<keyword evidence="3" id="KW-0378">Hydrolase</keyword>
<sequence>MTVTITTLPSGLRVLTDRMDTVQTVTLGAWVDAGARHEPAPLNGISHLLEHMAFKGTARRSARAIAEEIEDVGGILNAWTSRENTAYYAKVLKDDVALATDIIADILQYSAFDPEELKREQSVIVQEINQAEDTPDDIVFDHFQATAYPDQAMGRTVLGTPETVRSIDRETLKRYMNSTYSTHSTIIAAAGHIDHDSFVHLVEKTFTSLPVFPSVTPEKALYKGGESRQDKKLEQVHLVLGFDGVAYDHPHFYATAVLSTLLGGGMSSRLFQEIREKRGLVYSIYSYTNSTTDGGLFSIYAGTGDDEAAELVPVLCTELRKIVDTIAQNDELMRARAQIKAGLLMGLESSSNRAETAARQLFTHGRIVDTDELVAMVESVDAAAVRDAAALIFASDPTLAVLGPSRNVPSLDAIKGMIAG</sequence>
<evidence type="ECO:0000256" key="4">
    <source>
        <dbReference type="RuleBase" id="RU004447"/>
    </source>
</evidence>
<dbReference type="InterPro" id="IPR050361">
    <property type="entry name" value="MPP/UQCRC_Complex"/>
</dbReference>
<evidence type="ECO:0000259" key="6">
    <source>
        <dbReference type="Pfam" id="PF05193"/>
    </source>
</evidence>
<dbReference type="SUPFAM" id="SSF63411">
    <property type="entry name" value="LuxS/MPP-like metallohydrolase"/>
    <property type="match status" value="2"/>
</dbReference>
<organism evidence="7 8">
    <name type="scientific">Haematospirillum jordaniae</name>
    <dbReference type="NCBI Taxonomy" id="1549855"/>
    <lineage>
        <taxon>Bacteria</taxon>
        <taxon>Pseudomonadati</taxon>
        <taxon>Pseudomonadota</taxon>
        <taxon>Alphaproteobacteria</taxon>
        <taxon>Rhodospirillales</taxon>
        <taxon>Novispirillaceae</taxon>
        <taxon>Haematospirillum</taxon>
    </lineage>
</organism>
<feature type="domain" description="Peptidase M16 C-terminal" evidence="6">
    <location>
        <begin position="166"/>
        <end position="338"/>
    </location>
</feature>
<dbReference type="InterPro" id="IPR007863">
    <property type="entry name" value="Peptidase_M16_C"/>
</dbReference>
<dbReference type="GO" id="GO:0046872">
    <property type="term" value="F:metal ion binding"/>
    <property type="evidence" value="ECO:0007669"/>
    <property type="project" value="InterPro"/>
</dbReference>
<proteinExistence type="inferred from homology"/>
<dbReference type="STRING" id="1549855.AY555_02300"/>
<dbReference type="PANTHER" id="PTHR11851">
    <property type="entry name" value="METALLOPROTEASE"/>
    <property type="match status" value="1"/>
</dbReference>
<reference evidence="7 8" key="1">
    <citation type="submission" date="2016-02" db="EMBL/GenBank/DDBJ databases">
        <title>Complete Genome of H5569, the type strain of the newly described species Haematospirillium jordaniae.</title>
        <authorList>
            <person name="Nicholson A.C."/>
            <person name="Humrighouse B.W."/>
            <person name="Loparov V."/>
            <person name="McQuiston J.R."/>
        </authorList>
    </citation>
    <scope>NUCLEOTIDE SEQUENCE [LARGE SCALE GENOMIC DNA]</scope>
    <source>
        <strain evidence="7 8">H5569</strain>
    </source>
</reference>
<accession>A0A143DCE0</accession>
<keyword evidence="3" id="KW-0482">Metalloprotease</keyword>
<dbReference type="GeneID" id="53315983"/>
<dbReference type="Pfam" id="PF05193">
    <property type="entry name" value="Peptidase_M16_C"/>
    <property type="match status" value="1"/>
</dbReference>
<name>A0A143DCE0_9PROT</name>
<dbReference type="GO" id="GO:0006508">
    <property type="term" value="P:proteolysis"/>
    <property type="evidence" value="ECO:0007669"/>
    <property type="project" value="InterPro"/>
</dbReference>
<evidence type="ECO:0000256" key="1">
    <source>
        <dbReference type="ARBA" id="ARBA00001947"/>
    </source>
</evidence>
<evidence type="ECO:0000313" key="7">
    <source>
        <dbReference type="EMBL" id="AMW34200.1"/>
    </source>
</evidence>
<dbReference type="RefSeq" id="WP_066132904.1">
    <property type="nucleotide sequence ID" value="NZ_CP014525.1"/>
</dbReference>
<dbReference type="FunFam" id="3.30.830.10:FF:000008">
    <property type="entry name" value="Mitochondrial-processing peptidase subunit beta"/>
    <property type="match status" value="1"/>
</dbReference>
<dbReference type="Gene3D" id="3.30.830.10">
    <property type="entry name" value="Metalloenzyme, LuxS/M16 peptidase-like"/>
    <property type="match status" value="2"/>
</dbReference>
<dbReference type="GO" id="GO:0004222">
    <property type="term" value="F:metalloendopeptidase activity"/>
    <property type="evidence" value="ECO:0007669"/>
    <property type="project" value="InterPro"/>
</dbReference>
<protein>
    <submittedName>
        <fullName evidence="7">Peptidase M16</fullName>
    </submittedName>
</protein>
<dbReference type="InterPro" id="IPR001431">
    <property type="entry name" value="Pept_M16_Zn_BS"/>
</dbReference>
<dbReference type="KEGG" id="hjo:AY555_02300"/>
<dbReference type="Proteomes" id="UP000076066">
    <property type="component" value="Chromosome"/>
</dbReference>
<evidence type="ECO:0000256" key="3">
    <source>
        <dbReference type="ARBA" id="ARBA00023049"/>
    </source>
</evidence>
<keyword evidence="8" id="KW-1185">Reference proteome</keyword>
<dbReference type="OrthoDB" id="9811314at2"/>
<dbReference type="EMBL" id="CP014525">
    <property type="protein sequence ID" value="AMW34200.1"/>
    <property type="molecule type" value="Genomic_DNA"/>
</dbReference>
<dbReference type="PROSITE" id="PS00143">
    <property type="entry name" value="INSULINASE"/>
    <property type="match status" value="1"/>
</dbReference>
<comment type="similarity">
    <text evidence="2 4">Belongs to the peptidase M16 family.</text>
</comment>
<dbReference type="InterPro" id="IPR011249">
    <property type="entry name" value="Metalloenz_LuxS/M16"/>
</dbReference>
<keyword evidence="3" id="KW-0645">Protease</keyword>
<comment type="cofactor">
    <cofactor evidence="1">
        <name>Zn(2+)</name>
        <dbReference type="ChEBI" id="CHEBI:29105"/>
    </cofactor>
</comment>
<evidence type="ECO:0000313" key="8">
    <source>
        <dbReference type="Proteomes" id="UP000076066"/>
    </source>
</evidence>
<feature type="domain" description="Peptidase M16 N-terminal" evidence="5">
    <location>
        <begin position="13"/>
        <end position="160"/>
    </location>
</feature>
<gene>
    <name evidence="7" type="ORF">AY555_02300</name>
</gene>
<dbReference type="PANTHER" id="PTHR11851:SF49">
    <property type="entry name" value="MITOCHONDRIAL-PROCESSING PEPTIDASE SUBUNIT ALPHA"/>
    <property type="match status" value="1"/>
</dbReference>
<dbReference type="AlphaFoldDB" id="A0A143DCE0"/>
<evidence type="ECO:0000256" key="2">
    <source>
        <dbReference type="ARBA" id="ARBA00007261"/>
    </source>
</evidence>
<dbReference type="InterPro" id="IPR011765">
    <property type="entry name" value="Pept_M16_N"/>
</dbReference>
<evidence type="ECO:0000259" key="5">
    <source>
        <dbReference type="Pfam" id="PF00675"/>
    </source>
</evidence>